<evidence type="ECO:0000313" key="2">
    <source>
        <dbReference type="EMBL" id="KAF2303108.1"/>
    </source>
</evidence>
<name>A0A6A6LS77_HEVBR</name>
<evidence type="ECO:0000256" key="1">
    <source>
        <dbReference type="SAM" id="MobiDB-lite"/>
    </source>
</evidence>
<feature type="compositionally biased region" description="Gly residues" evidence="1">
    <location>
        <begin position="77"/>
        <end position="87"/>
    </location>
</feature>
<gene>
    <name evidence="2" type="ORF">GH714_013825</name>
</gene>
<reference evidence="2 3" key="1">
    <citation type="journal article" date="2020" name="Mol. Plant">
        <title>The Chromosome-Based Rubber Tree Genome Provides New Insights into Spurge Genome Evolution and Rubber Biosynthesis.</title>
        <authorList>
            <person name="Liu J."/>
            <person name="Shi C."/>
            <person name="Shi C.C."/>
            <person name="Li W."/>
            <person name="Zhang Q.J."/>
            <person name="Zhang Y."/>
            <person name="Li K."/>
            <person name="Lu H.F."/>
            <person name="Shi C."/>
            <person name="Zhu S.T."/>
            <person name="Xiao Z.Y."/>
            <person name="Nan H."/>
            <person name="Yue Y."/>
            <person name="Zhu X.G."/>
            <person name="Wu Y."/>
            <person name="Hong X.N."/>
            <person name="Fan G.Y."/>
            <person name="Tong Y."/>
            <person name="Zhang D."/>
            <person name="Mao C.L."/>
            <person name="Liu Y.L."/>
            <person name="Hao S.J."/>
            <person name="Liu W.Q."/>
            <person name="Lv M.Q."/>
            <person name="Zhang H.B."/>
            <person name="Liu Y."/>
            <person name="Hu-Tang G.R."/>
            <person name="Wang J.P."/>
            <person name="Wang J.H."/>
            <person name="Sun Y.H."/>
            <person name="Ni S.B."/>
            <person name="Chen W.B."/>
            <person name="Zhang X.C."/>
            <person name="Jiao Y.N."/>
            <person name="Eichler E.E."/>
            <person name="Li G.H."/>
            <person name="Liu X."/>
            <person name="Gao L.Z."/>
        </authorList>
    </citation>
    <scope>NUCLEOTIDE SEQUENCE [LARGE SCALE GENOMIC DNA]</scope>
    <source>
        <strain evidence="3">cv. GT1</strain>
        <tissue evidence="2">Leaf</tissue>
    </source>
</reference>
<feature type="compositionally biased region" description="Basic and acidic residues" evidence="1">
    <location>
        <begin position="29"/>
        <end position="45"/>
    </location>
</feature>
<accession>A0A6A6LS77</accession>
<protein>
    <submittedName>
        <fullName evidence="2">Uncharacterized protein</fullName>
    </submittedName>
</protein>
<sequence>MSIVFKVVNSIRTNGVPSSSLIELTQEQMRKIEDEGENNVRRGEGGEGNGEATSDCSTQEDGRVGKVGGSSEEWGGSEAGGGTGVGGTERSKGRTREGDESGRLCKA</sequence>
<dbReference type="Proteomes" id="UP000467840">
    <property type="component" value="Chromosome 16"/>
</dbReference>
<organism evidence="2 3">
    <name type="scientific">Hevea brasiliensis</name>
    <name type="common">Para rubber tree</name>
    <name type="synonym">Siphonia brasiliensis</name>
    <dbReference type="NCBI Taxonomy" id="3981"/>
    <lineage>
        <taxon>Eukaryota</taxon>
        <taxon>Viridiplantae</taxon>
        <taxon>Streptophyta</taxon>
        <taxon>Embryophyta</taxon>
        <taxon>Tracheophyta</taxon>
        <taxon>Spermatophyta</taxon>
        <taxon>Magnoliopsida</taxon>
        <taxon>eudicotyledons</taxon>
        <taxon>Gunneridae</taxon>
        <taxon>Pentapetalae</taxon>
        <taxon>rosids</taxon>
        <taxon>fabids</taxon>
        <taxon>Malpighiales</taxon>
        <taxon>Euphorbiaceae</taxon>
        <taxon>Crotonoideae</taxon>
        <taxon>Micrandreae</taxon>
        <taxon>Hevea</taxon>
    </lineage>
</organism>
<dbReference type="AlphaFoldDB" id="A0A6A6LS77"/>
<feature type="compositionally biased region" description="Basic and acidic residues" evidence="1">
    <location>
        <begin position="89"/>
        <end position="107"/>
    </location>
</feature>
<dbReference type="EMBL" id="JAAGAX010000009">
    <property type="protein sequence ID" value="KAF2303108.1"/>
    <property type="molecule type" value="Genomic_DNA"/>
</dbReference>
<proteinExistence type="predicted"/>
<comment type="caution">
    <text evidence="2">The sequence shown here is derived from an EMBL/GenBank/DDBJ whole genome shotgun (WGS) entry which is preliminary data.</text>
</comment>
<evidence type="ECO:0000313" key="3">
    <source>
        <dbReference type="Proteomes" id="UP000467840"/>
    </source>
</evidence>
<feature type="region of interest" description="Disordered" evidence="1">
    <location>
        <begin position="29"/>
        <end position="107"/>
    </location>
</feature>
<keyword evidence="3" id="KW-1185">Reference proteome</keyword>